<reference evidence="3" key="2">
    <citation type="submission" date="2025-08" db="UniProtKB">
        <authorList>
            <consortium name="Ensembl"/>
        </authorList>
    </citation>
    <scope>IDENTIFICATION</scope>
</reference>
<dbReference type="InterPro" id="IPR036179">
    <property type="entry name" value="Ig-like_dom_sf"/>
</dbReference>
<sequence>VQGSTVTLPCSFTPLTFIQDDGGRKVQLQVVRVVWCKNHEICQGETPSVYDSKSPQKPGFKYLGDMKSNCTLQISDVQKQHNSTFRFRMEVNFTKGHFTNKTGVNLTVIGKITKAALPRGHTLKLHCTSLCTFHQLKVKWYRNAHALPESGPALQLSSLTPEDSGNYTCALSTNEKTKSLPYRLKVEEQKGSSAGQSLFLILGVVFGLILILIFPLICWFGCRKRAAEDSKGEQGVTEQKVHVRNHIQIIFLLFNSSLSRLNSEIYLYISTFNPLTFKIKKQCDLSISSSLTLLNLNFYFNCLSFFFFFCQCLFWYCLNFFRL</sequence>
<evidence type="ECO:0000259" key="2">
    <source>
        <dbReference type="PROSITE" id="PS50835"/>
    </source>
</evidence>
<keyword evidence="1" id="KW-0472">Membrane</keyword>
<evidence type="ECO:0000313" key="4">
    <source>
        <dbReference type="Proteomes" id="UP000694680"/>
    </source>
</evidence>
<dbReference type="PANTHER" id="PTHR46013">
    <property type="entry name" value="VASCULAR CELL ADHESION MOLECULE 1"/>
    <property type="match status" value="1"/>
</dbReference>
<dbReference type="PROSITE" id="PS50835">
    <property type="entry name" value="IG_LIKE"/>
    <property type="match status" value="1"/>
</dbReference>
<dbReference type="InterPro" id="IPR007110">
    <property type="entry name" value="Ig-like_dom"/>
</dbReference>
<feature type="transmembrane region" description="Helical" evidence="1">
    <location>
        <begin position="198"/>
        <end position="222"/>
    </location>
</feature>
<reference evidence="3" key="1">
    <citation type="submission" date="2020-06" db="EMBL/GenBank/DDBJ databases">
        <authorList>
            <consortium name="Wellcome Sanger Institute Data Sharing"/>
        </authorList>
    </citation>
    <scope>NUCLEOTIDE SEQUENCE [LARGE SCALE GENOMIC DNA]</scope>
</reference>
<dbReference type="Gene3D" id="2.60.40.10">
    <property type="entry name" value="Immunoglobulins"/>
    <property type="match status" value="2"/>
</dbReference>
<name>A0A8C5EF85_GOUWI</name>
<reference evidence="3" key="3">
    <citation type="submission" date="2025-09" db="UniProtKB">
        <authorList>
            <consortium name="Ensembl"/>
        </authorList>
    </citation>
    <scope>IDENTIFICATION</scope>
</reference>
<evidence type="ECO:0000256" key="1">
    <source>
        <dbReference type="SAM" id="Phobius"/>
    </source>
</evidence>
<dbReference type="AlphaFoldDB" id="A0A8C5EF85"/>
<dbReference type="Proteomes" id="UP000694680">
    <property type="component" value="Chromosome 16"/>
</dbReference>
<dbReference type="InterPro" id="IPR003599">
    <property type="entry name" value="Ig_sub"/>
</dbReference>
<feature type="transmembrane region" description="Helical" evidence="1">
    <location>
        <begin position="298"/>
        <end position="318"/>
    </location>
</feature>
<dbReference type="Ensembl" id="ENSGWIT00000022836.1">
    <property type="protein sequence ID" value="ENSGWIP00000020795.1"/>
    <property type="gene ID" value="ENSGWIG00000011256.1"/>
</dbReference>
<protein>
    <recommendedName>
        <fullName evidence="2">Ig-like domain-containing protein</fullName>
    </recommendedName>
</protein>
<keyword evidence="1" id="KW-1133">Transmembrane helix</keyword>
<dbReference type="PANTHER" id="PTHR46013:SF4">
    <property type="entry name" value="B-CELL RECEPTOR CD22-RELATED"/>
    <property type="match status" value="1"/>
</dbReference>
<dbReference type="Pfam" id="PF13895">
    <property type="entry name" value="Ig_2"/>
    <property type="match status" value="1"/>
</dbReference>
<dbReference type="SUPFAM" id="SSF48726">
    <property type="entry name" value="Immunoglobulin"/>
    <property type="match status" value="2"/>
</dbReference>
<evidence type="ECO:0000313" key="3">
    <source>
        <dbReference type="Ensembl" id="ENSGWIP00000020795.1"/>
    </source>
</evidence>
<dbReference type="InterPro" id="IPR013783">
    <property type="entry name" value="Ig-like_fold"/>
</dbReference>
<keyword evidence="1" id="KW-0812">Transmembrane</keyword>
<proteinExistence type="predicted"/>
<dbReference type="SMART" id="SM00409">
    <property type="entry name" value="IG"/>
    <property type="match status" value="2"/>
</dbReference>
<keyword evidence="4" id="KW-1185">Reference proteome</keyword>
<organism evidence="3 4">
    <name type="scientific">Gouania willdenowi</name>
    <name type="common">Blunt-snouted clingfish</name>
    <name type="synonym">Lepadogaster willdenowi</name>
    <dbReference type="NCBI Taxonomy" id="441366"/>
    <lineage>
        <taxon>Eukaryota</taxon>
        <taxon>Metazoa</taxon>
        <taxon>Chordata</taxon>
        <taxon>Craniata</taxon>
        <taxon>Vertebrata</taxon>
        <taxon>Euteleostomi</taxon>
        <taxon>Actinopterygii</taxon>
        <taxon>Neopterygii</taxon>
        <taxon>Teleostei</taxon>
        <taxon>Neoteleostei</taxon>
        <taxon>Acanthomorphata</taxon>
        <taxon>Ovalentaria</taxon>
        <taxon>Blenniimorphae</taxon>
        <taxon>Blenniiformes</taxon>
        <taxon>Gobiesocoidei</taxon>
        <taxon>Gobiesocidae</taxon>
        <taxon>Gobiesocinae</taxon>
        <taxon>Gouania</taxon>
    </lineage>
</organism>
<feature type="domain" description="Ig-like" evidence="2">
    <location>
        <begin position="102"/>
        <end position="179"/>
    </location>
</feature>
<dbReference type="InterPro" id="IPR003598">
    <property type="entry name" value="Ig_sub2"/>
</dbReference>
<dbReference type="SMART" id="SM00408">
    <property type="entry name" value="IGc2"/>
    <property type="match status" value="1"/>
</dbReference>
<accession>A0A8C5EF85</accession>